<dbReference type="PROSITE" id="PS51257">
    <property type="entry name" value="PROKAR_LIPOPROTEIN"/>
    <property type="match status" value="1"/>
</dbReference>
<accession>A0A2M9Y590</accession>
<evidence type="ECO:0008006" key="3">
    <source>
        <dbReference type="Google" id="ProtNLM"/>
    </source>
</evidence>
<dbReference type="Proteomes" id="UP000297891">
    <property type="component" value="Unassembled WGS sequence"/>
</dbReference>
<evidence type="ECO:0000313" key="1">
    <source>
        <dbReference type="EMBL" id="TGK97199.1"/>
    </source>
</evidence>
<evidence type="ECO:0000313" key="2">
    <source>
        <dbReference type="Proteomes" id="UP000297891"/>
    </source>
</evidence>
<keyword evidence="2" id="KW-1185">Reference proteome</keyword>
<sequence>MKNIATILLLVGIFLSSCKTQRDDKIKETQNKCLQTMYLASLNAGKTGFSGTFQFLGSCSGTSNYSPSCIEQYAVAKEEISCSPGYTKSSVKCSVQNLVGVCRYQPNGDTTKVTTVVYAKPNDSNESAVANCQSYGSGAIFTETYLNPGDRTTSLDTILTNAYVCIDKAEKN</sequence>
<dbReference type="EMBL" id="RQFP01000001">
    <property type="protein sequence ID" value="TGK97199.1"/>
    <property type="molecule type" value="Genomic_DNA"/>
</dbReference>
<dbReference type="OrthoDB" id="344178at2"/>
<dbReference type="AlphaFoldDB" id="A0A2M9Y590"/>
<organism evidence="1 2">
    <name type="scientific">Leptospira brenneri</name>
    <dbReference type="NCBI Taxonomy" id="2023182"/>
    <lineage>
        <taxon>Bacteria</taxon>
        <taxon>Pseudomonadati</taxon>
        <taxon>Spirochaetota</taxon>
        <taxon>Spirochaetia</taxon>
        <taxon>Leptospirales</taxon>
        <taxon>Leptospiraceae</taxon>
        <taxon>Leptospira</taxon>
    </lineage>
</organism>
<name>A0A2M9Y590_9LEPT</name>
<protein>
    <recommendedName>
        <fullName evidence="3">Lipoprotein</fullName>
    </recommendedName>
</protein>
<comment type="caution">
    <text evidence="1">The sequence shown here is derived from an EMBL/GenBank/DDBJ whole genome shotgun (WGS) entry which is preliminary data.</text>
</comment>
<reference evidence="1" key="1">
    <citation type="journal article" date="2019" name="PLoS Negl. Trop. Dis.">
        <title>Revisiting the worldwide diversity of Leptospira species in the environment.</title>
        <authorList>
            <person name="Vincent A.T."/>
            <person name="Schiettekatte O."/>
            <person name="Bourhy P."/>
            <person name="Veyrier F.J."/>
            <person name="Picardeau M."/>
        </authorList>
    </citation>
    <scope>NUCLEOTIDE SEQUENCE [LARGE SCALE GENOMIC DNA]</scope>
    <source>
        <strain evidence="1">201800277</strain>
    </source>
</reference>
<gene>
    <name evidence="1" type="ORF">EHQ30_06660</name>
</gene>
<proteinExistence type="predicted"/>